<sequence>MTKILKVKQIEAMKFYTDIYREASSFRNMWVIKPFYLFLYVLSLWINTLFILVILGSSFLYLTGKPHVYNNIETIFYQFIVATAFLLFCYYKRYRTKHGRPKKYHNYLYKRKAERMLDERSINQLIFDVEYLIKKKENHGTSMLSIYQNFIVALCFPITIYLIQNFFEKGSINFSTFLISLFPLTFIFGIFKSNNLFILVKSLYVEDYYMLVHVKKELEYMKTIKINKTKR</sequence>
<dbReference type="EMBL" id="LESJ01000004">
    <property type="protein sequence ID" value="RBT69327.1"/>
    <property type="molecule type" value="Genomic_DNA"/>
</dbReference>
<dbReference type="Proteomes" id="UP000253498">
    <property type="component" value="Unassembled WGS sequence"/>
</dbReference>
<name>A0AB37IBG2_ENTHR</name>
<reference evidence="2 3" key="1">
    <citation type="submission" date="2015-06" db="EMBL/GenBank/DDBJ databases">
        <title>The Genome Sequence of Enterococcus hirae 88EA1.</title>
        <authorList>
            <consortium name="The Broad Institute Genomics Platform"/>
            <consortium name="The Broad Institute Genome Sequencing Center for Infectious Disease"/>
            <person name="Earl A.M."/>
            <person name="Van Tyne D."/>
            <person name="Lebreton F."/>
            <person name="Saavedra J.T."/>
            <person name="Gilmore M.S."/>
            <person name="Manson McGuire A."/>
            <person name="Clock S."/>
            <person name="Crupain M."/>
            <person name="Rangan U."/>
            <person name="Young S."/>
            <person name="Abouelleil A."/>
            <person name="Cao P."/>
            <person name="Chapman S.B."/>
            <person name="Griggs A."/>
            <person name="Priest M."/>
            <person name="Shea T."/>
            <person name="Wortman J."/>
            <person name="Nusbaum C."/>
            <person name="Birren B."/>
        </authorList>
    </citation>
    <scope>NUCLEOTIDE SEQUENCE [LARGE SCALE GENOMIC DNA]</scope>
    <source>
        <strain evidence="2 3">88EA1</strain>
    </source>
</reference>
<proteinExistence type="predicted"/>
<keyword evidence="1" id="KW-0472">Membrane</keyword>
<protein>
    <submittedName>
        <fullName evidence="2">Uncharacterized protein</fullName>
    </submittedName>
</protein>
<keyword evidence="1" id="KW-0812">Transmembrane</keyword>
<comment type="caution">
    <text evidence="2">The sequence shown here is derived from an EMBL/GenBank/DDBJ whole genome shotgun (WGS) entry which is preliminary data.</text>
</comment>
<feature type="transmembrane region" description="Helical" evidence="1">
    <location>
        <begin position="35"/>
        <end position="62"/>
    </location>
</feature>
<gene>
    <name evidence="2" type="ORF">EB03_00997</name>
</gene>
<feature type="transmembrane region" description="Helical" evidence="1">
    <location>
        <begin position="170"/>
        <end position="191"/>
    </location>
</feature>
<dbReference type="AlphaFoldDB" id="A0AB37IBG2"/>
<dbReference type="RefSeq" id="WP_237558412.1">
    <property type="nucleotide sequence ID" value="NZ_CAKMAQ010000001.1"/>
</dbReference>
<evidence type="ECO:0000313" key="3">
    <source>
        <dbReference type="Proteomes" id="UP000253498"/>
    </source>
</evidence>
<feature type="transmembrane region" description="Helical" evidence="1">
    <location>
        <begin position="144"/>
        <end position="164"/>
    </location>
</feature>
<evidence type="ECO:0000256" key="1">
    <source>
        <dbReference type="SAM" id="Phobius"/>
    </source>
</evidence>
<keyword evidence="1" id="KW-1133">Transmembrane helix</keyword>
<evidence type="ECO:0000313" key="2">
    <source>
        <dbReference type="EMBL" id="RBT69327.1"/>
    </source>
</evidence>
<feature type="transmembrane region" description="Helical" evidence="1">
    <location>
        <begin position="74"/>
        <end position="91"/>
    </location>
</feature>
<accession>A0AB37IBG2</accession>
<organism evidence="2 3">
    <name type="scientific">Enterococcus hirae</name>
    <dbReference type="NCBI Taxonomy" id="1354"/>
    <lineage>
        <taxon>Bacteria</taxon>
        <taxon>Bacillati</taxon>
        <taxon>Bacillota</taxon>
        <taxon>Bacilli</taxon>
        <taxon>Lactobacillales</taxon>
        <taxon>Enterococcaceae</taxon>
        <taxon>Enterococcus</taxon>
    </lineage>
</organism>